<name>A0AA35RES8_GEOBA</name>
<dbReference type="Proteomes" id="UP001174909">
    <property type="component" value="Unassembled WGS sequence"/>
</dbReference>
<dbReference type="EMBL" id="CASHTH010000951">
    <property type="protein sequence ID" value="CAI8009361.1"/>
    <property type="molecule type" value="Genomic_DNA"/>
</dbReference>
<accession>A0AA35RES8</accession>
<sequence>MVCRSITRLLLETPELLVPARQTRTPGALSRFWATSTSSRVSSSLSVNGRESKSWYSGG</sequence>
<organism evidence="1 2">
    <name type="scientific">Geodia barretti</name>
    <name type="common">Barrett's horny sponge</name>
    <dbReference type="NCBI Taxonomy" id="519541"/>
    <lineage>
        <taxon>Eukaryota</taxon>
        <taxon>Metazoa</taxon>
        <taxon>Porifera</taxon>
        <taxon>Demospongiae</taxon>
        <taxon>Heteroscleromorpha</taxon>
        <taxon>Tetractinellida</taxon>
        <taxon>Astrophorina</taxon>
        <taxon>Geodiidae</taxon>
        <taxon>Geodia</taxon>
    </lineage>
</organism>
<dbReference type="AlphaFoldDB" id="A0AA35RES8"/>
<protein>
    <submittedName>
        <fullName evidence="1">Uncharacterized protein</fullName>
    </submittedName>
</protein>
<proteinExistence type="predicted"/>
<evidence type="ECO:0000313" key="2">
    <source>
        <dbReference type="Proteomes" id="UP001174909"/>
    </source>
</evidence>
<evidence type="ECO:0000313" key="1">
    <source>
        <dbReference type="EMBL" id="CAI8009361.1"/>
    </source>
</evidence>
<comment type="caution">
    <text evidence="1">The sequence shown here is derived from an EMBL/GenBank/DDBJ whole genome shotgun (WGS) entry which is preliminary data.</text>
</comment>
<reference evidence="1" key="1">
    <citation type="submission" date="2023-03" db="EMBL/GenBank/DDBJ databases">
        <authorList>
            <person name="Steffen K."/>
            <person name="Cardenas P."/>
        </authorList>
    </citation>
    <scope>NUCLEOTIDE SEQUENCE</scope>
</reference>
<gene>
    <name evidence="1" type="ORF">GBAR_LOCUS6305</name>
</gene>
<keyword evidence="2" id="KW-1185">Reference proteome</keyword>